<feature type="compositionally biased region" description="Low complexity" evidence="1">
    <location>
        <begin position="52"/>
        <end position="64"/>
    </location>
</feature>
<evidence type="ECO:0000313" key="3">
    <source>
        <dbReference type="Proteomes" id="UP001345013"/>
    </source>
</evidence>
<organism evidence="2 3">
    <name type="scientific">Lithohypha guttulata</name>
    <dbReference type="NCBI Taxonomy" id="1690604"/>
    <lineage>
        <taxon>Eukaryota</taxon>
        <taxon>Fungi</taxon>
        <taxon>Dikarya</taxon>
        <taxon>Ascomycota</taxon>
        <taxon>Pezizomycotina</taxon>
        <taxon>Eurotiomycetes</taxon>
        <taxon>Chaetothyriomycetidae</taxon>
        <taxon>Chaetothyriales</taxon>
        <taxon>Trichomeriaceae</taxon>
        <taxon>Lithohypha</taxon>
    </lineage>
</organism>
<dbReference type="EMBL" id="JAVRRG010000089">
    <property type="protein sequence ID" value="KAK5087475.1"/>
    <property type="molecule type" value="Genomic_DNA"/>
</dbReference>
<feature type="compositionally biased region" description="Polar residues" evidence="1">
    <location>
        <begin position="90"/>
        <end position="106"/>
    </location>
</feature>
<keyword evidence="3" id="KW-1185">Reference proteome</keyword>
<protein>
    <submittedName>
        <fullName evidence="2">Uncharacterized protein</fullName>
    </submittedName>
</protein>
<comment type="caution">
    <text evidence="2">The sequence shown here is derived from an EMBL/GenBank/DDBJ whole genome shotgun (WGS) entry which is preliminary data.</text>
</comment>
<evidence type="ECO:0000313" key="2">
    <source>
        <dbReference type="EMBL" id="KAK5087475.1"/>
    </source>
</evidence>
<feature type="compositionally biased region" description="Polar residues" evidence="1">
    <location>
        <begin position="11"/>
        <end position="36"/>
    </location>
</feature>
<accession>A0ABR0K5B1</accession>
<feature type="region of interest" description="Disordered" evidence="1">
    <location>
        <begin position="1"/>
        <end position="110"/>
    </location>
</feature>
<evidence type="ECO:0000256" key="1">
    <source>
        <dbReference type="SAM" id="MobiDB-lite"/>
    </source>
</evidence>
<gene>
    <name evidence="2" type="ORF">LTR24_006666</name>
</gene>
<sequence length="305" mass="33520">MENDMTEGSKVRQQSPRVSAMAVTSTLTPQPSNQFRSLPLRPAHETSDVQCATLSLPLSASPSTNATRKRPAATALEQSESKTTKKSHAETPSQVATSTDNPNLEPNGQPFPSLHPFLEVLSLYEVAVKTSSLPGGALTFALATNAQIHICQEGIEGDKTPEDVLHHFATNSYPARSIDGVLIMVEVNIVTNETGRVASIARTYMAERCKSIAELKKAAKADWPQHFRECGIKMPQYDPMRITIHVAQSHGPSLKTATMGWDQVIMQSQYWDWFQKNVIHGRAPAVRALLTYDVEEPLVADDLFN</sequence>
<reference evidence="2 3" key="1">
    <citation type="submission" date="2023-08" db="EMBL/GenBank/DDBJ databases">
        <title>Black Yeasts Isolated from many extreme environments.</title>
        <authorList>
            <person name="Coleine C."/>
            <person name="Stajich J.E."/>
            <person name="Selbmann L."/>
        </authorList>
    </citation>
    <scope>NUCLEOTIDE SEQUENCE [LARGE SCALE GENOMIC DNA]</scope>
    <source>
        <strain evidence="2 3">CCFEE 5885</strain>
    </source>
</reference>
<name>A0ABR0K5B1_9EURO</name>
<feature type="compositionally biased region" description="Basic and acidic residues" evidence="1">
    <location>
        <begin position="79"/>
        <end position="89"/>
    </location>
</feature>
<proteinExistence type="predicted"/>
<dbReference type="Proteomes" id="UP001345013">
    <property type="component" value="Unassembled WGS sequence"/>
</dbReference>